<evidence type="ECO:0000256" key="3">
    <source>
        <dbReference type="ARBA" id="ARBA00022692"/>
    </source>
</evidence>
<accession>A0A3M6U2S1</accession>
<dbReference type="EMBL" id="RCHS01002345">
    <property type="protein sequence ID" value="RMX47911.1"/>
    <property type="molecule type" value="Genomic_DNA"/>
</dbReference>
<organism evidence="8 9">
    <name type="scientific">Pocillopora damicornis</name>
    <name type="common">Cauliflower coral</name>
    <name type="synonym">Millepora damicornis</name>
    <dbReference type="NCBI Taxonomy" id="46731"/>
    <lineage>
        <taxon>Eukaryota</taxon>
        <taxon>Metazoa</taxon>
        <taxon>Cnidaria</taxon>
        <taxon>Anthozoa</taxon>
        <taxon>Hexacorallia</taxon>
        <taxon>Scleractinia</taxon>
        <taxon>Astrocoeniina</taxon>
        <taxon>Pocilloporidae</taxon>
        <taxon>Pocillopora</taxon>
    </lineage>
</organism>
<evidence type="ECO:0000256" key="4">
    <source>
        <dbReference type="ARBA" id="ARBA00022989"/>
    </source>
</evidence>
<evidence type="ECO:0000256" key="6">
    <source>
        <dbReference type="SAM" id="Phobius"/>
    </source>
</evidence>
<dbReference type="GO" id="GO:0004930">
    <property type="term" value="F:G protein-coupled receptor activity"/>
    <property type="evidence" value="ECO:0007669"/>
    <property type="project" value="InterPro"/>
</dbReference>
<keyword evidence="4 6" id="KW-1133">Transmembrane helix</keyword>
<keyword evidence="2" id="KW-1003">Cell membrane</keyword>
<comment type="caution">
    <text evidence="8">The sequence shown here is derived from an EMBL/GenBank/DDBJ whole genome shotgun (WGS) entry which is preliminary data.</text>
</comment>
<feature type="transmembrane region" description="Helical" evidence="6">
    <location>
        <begin position="448"/>
        <end position="467"/>
    </location>
</feature>
<dbReference type="Proteomes" id="UP000275408">
    <property type="component" value="Unassembled WGS sequence"/>
</dbReference>
<dbReference type="OrthoDB" id="5986795at2759"/>
<sequence>MSTAKFTSGGTQTKTFQELLCTPSFGGGLHEILTFFSTVRILLSITAFLMNNDNNRTFIMRRFHKMFKCTYSLILVALHKESSLHPPSKLLYRSLVTTDLLVGLVAQPLYATYWMSMVQERWSLCRYTFDAAYLTGSALVLASLMTMRVISVDRPLAMLLGLRYKQIITLKRTYIIVATIWVLSHVSSLCTFLDDCITIPLCLVISLASYTKISRTHRYHQVQAEDPVQQQPSQLNVLNIAQYRKAVYSALRAKLALIVCFAPFFIVVTVIAHNKTHSSHLVILRGITVVLVYFNSTFNPSGGSHTKSFHELLCSPSLVGGLQQQLSICFVAVDILLSITAFFGNSLILVSLCKESSLHPPSKLLYRCLATTDLLVGVITQPHMALHWMPASQEHWSLCRYARDAVDITGYVFILVSLMTMTAISVDRLLALLLGLRYKQIVTLKRMYIIVTTFWVFNLVASLSRFFDHRVTYLYSSLVISFCLVISLASYTKIFCTLRYHQAQVGDQQQPSQTNALNMVRFRKAVYSALWEQLALVVQAEDPVQQQPSQLDVLNIAQYRKAVYSVLWVQLALVVCFAPFFIVVTAIAHSNKTHSSHLVILWGITDVLVYFNSTLNLFLYCWRISEVRQAMKQTIRQALCCPWSQTISSFTRSY</sequence>
<dbReference type="AlphaFoldDB" id="A0A3M6U2S1"/>
<reference evidence="8 9" key="1">
    <citation type="journal article" date="2018" name="Sci. Rep.">
        <title>Comparative analysis of the Pocillopora damicornis genome highlights role of immune system in coral evolution.</title>
        <authorList>
            <person name="Cunning R."/>
            <person name="Bay R.A."/>
            <person name="Gillette P."/>
            <person name="Baker A.C."/>
            <person name="Traylor-Knowles N."/>
        </authorList>
    </citation>
    <scope>NUCLEOTIDE SEQUENCE [LARGE SCALE GENOMIC DNA]</scope>
    <source>
        <strain evidence="8">RSMAS</strain>
        <tissue evidence="8">Whole animal</tissue>
    </source>
</reference>
<evidence type="ECO:0000259" key="7">
    <source>
        <dbReference type="PROSITE" id="PS50262"/>
    </source>
</evidence>
<dbReference type="PROSITE" id="PS50262">
    <property type="entry name" value="G_PROTEIN_RECEP_F1_2"/>
    <property type="match status" value="2"/>
</dbReference>
<feature type="transmembrane region" description="Helical" evidence="6">
    <location>
        <begin position="325"/>
        <end position="352"/>
    </location>
</feature>
<name>A0A3M6U2S1_POCDA</name>
<keyword evidence="3 6" id="KW-0812">Transmembrane</keyword>
<dbReference type="SUPFAM" id="SSF81321">
    <property type="entry name" value="Family A G protein-coupled receptor-like"/>
    <property type="match status" value="2"/>
</dbReference>
<dbReference type="Pfam" id="PF00001">
    <property type="entry name" value="7tm_1"/>
    <property type="match status" value="2"/>
</dbReference>
<evidence type="ECO:0000313" key="8">
    <source>
        <dbReference type="EMBL" id="RMX47911.1"/>
    </source>
</evidence>
<feature type="transmembrane region" description="Helical" evidence="6">
    <location>
        <begin position="192"/>
        <end position="210"/>
    </location>
</feature>
<feature type="transmembrane region" description="Helical" evidence="6">
    <location>
        <begin position="600"/>
        <end position="622"/>
    </location>
</feature>
<comment type="subcellular location">
    <subcellularLocation>
        <location evidence="1">Cell membrane</location>
        <topology evidence="1">Multi-pass membrane protein</topology>
    </subcellularLocation>
</comment>
<feature type="transmembrane region" description="Helical" evidence="6">
    <location>
        <begin position="170"/>
        <end position="186"/>
    </location>
</feature>
<evidence type="ECO:0000256" key="5">
    <source>
        <dbReference type="ARBA" id="ARBA00023136"/>
    </source>
</evidence>
<evidence type="ECO:0000313" key="9">
    <source>
        <dbReference type="Proteomes" id="UP000275408"/>
    </source>
</evidence>
<dbReference type="PRINTS" id="PR00237">
    <property type="entry name" value="GPCRRHODOPSN"/>
</dbReference>
<dbReference type="InterPro" id="IPR017452">
    <property type="entry name" value="GPCR_Rhodpsn_7TM"/>
</dbReference>
<feature type="transmembrane region" description="Helical" evidence="6">
    <location>
        <begin position="473"/>
        <end position="491"/>
    </location>
</feature>
<feature type="transmembrane region" description="Helical" evidence="6">
    <location>
        <begin position="408"/>
        <end position="436"/>
    </location>
</feature>
<feature type="domain" description="G-protein coupled receptors family 1 profile" evidence="7">
    <location>
        <begin position="70"/>
        <end position="273"/>
    </location>
</feature>
<keyword evidence="9" id="KW-1185">Reference proteome</keyword>
<feature type="non-terminal residue" evidence="8">
    <location>
        <position position="654"/>
    </location>
</feature>
<gene>
    <name evidence="8" type="ORF">pdam_00025433</name>
</gene>
<feature type="transmembrane region" description="Helical" evidence="6">
    <location>
        <begin position="364"/>
        <end position="388"/>
    </location>
</feature>
<feature type="domain" description="G-protein coupled receptors family 1 profile" evidence="7">
    <location>
        <begin position="344"/>
        <end position="620"/>
    </location>
</feature>
<evidence type="ECO:0000256" key="1">
    <source>
        <dbReference type="ARBA" id="ARBA00004651"/>
    </source>
</evidence>
<feature type="transmembrane region" description="Helical" evidence="6">
    <location>
        <begin position="90"/>
        <end position="111"/>
    </location>
</feature>
<dbReference type="InterPro" id="IPR000276">
    <property type="entry name" value="GPCR_Rhodpsn"/>
</dbReference>
<feature type="transmembrane region" description="Helical" evidence="6">
    <location>
        <begin position="131"/>
        <end position="150"/>
    </location>
</feature>
<evidence type="ECO:0000256" key="2">
    <source>
        <dbReference type="ARBA" id="ARBA00022475"/>
    </source>
</evidence>
<keyword evidence="5 6" id="KW-0472">Membrane</keyword>
<dbReference type="Gene3D" id="1.20.1070.10">
    <property type="entry name" value="Rhodopsin 7-helix transmembrane proteins"/>
    <property type="match status" value="2"/>
</dbReference>
<protein>
    <recommendedName>
        <fullName evidence="7">G-protein coupled receptors family 1 profile domain-containing protein</fullName>
    </recommendedName>
</protein>
<dbReference type="PANTHER" id="PTHR22750">
    <property type="entry name" value="G-PROTEIN COUPLED RECEPTOR"/>
    <property type="match status" value="1"/>
</dbReference>
<feature type="transmembrane region" description="Helical" evidence="6">
    <location>
        <begin position="253"/>
        <end position="272"/>
    </location>
</feature>
<feature type="transmembrane region" description="Helical" evidence="6">
    <location>
        <begin position="32"/>
        <end position="52"/>
    </location>
</feature>
<proteinExistence type="predicted"/>
<dbReference type="GO" id="GO:0005886">
    <property type="term" value="C:plasma membrane"/>
    <property type="evidence" value="ECO:0007669"/>
    <property type="project" value="UniProtKB-SubCell"/>
</dbReference>
<dbReference type="CDD" id="cd00637">
    <property type="entry name" value="7tm_classA_rhodopsin-like"/>
    <property type="match status" value="2"/>
</dbReference>
<feature type="transmembrane region" description="Helical" evidence="6">
    <location>
        <begin position="566"/>
        <end position="588"/>
    </location>
</feature>